<dbReference type="EMBL" id="CAFBLT010000002">
    <property type="protein sequence ID" value="CAB4882318.1"/>
    <property type="molecule type" value="Genomic_DNA"/>
</dbReference>
<sequence length="783" mass="84402">MRRLISLLELCLSMLVLAGLPVGLLLTLGPPRFSVLSTQPNALDVVTLIVWLAWSWCILGIIWGVGGRVRRRDTSVSLNAHRLERLTATLAGAVLALTASFSAPLSAAPLLDRTPSTPIVADLTSPFLASDVSPPSQSSTYLVQSGDCLWTISEALYGDGDLWPMLAKMNLGKPMSDGRVFLDPSLIMPGWILEIPPVAPVQVAPLPAKPPLAEVPIAPRPASSSPHIAPTPQNKSVGIAHGAVVVAPALGTGLLLLGLVRRHRKRQGTRAPDELVDLDIELARVDDTVLPTLIEQAVWLADKDKVLTEPMLLEVDESGARFFANGSPRWQASAGELSASTLAMTHAPGVLLPLGERDGTTWAVVVPPGSYLSLAGTSLTPFLENVLSLQQDFAWGDSVHCVDDVGQMQRTASFMEEGNLLVLKELSSDIPDDCRNQSVGFRFDEDADIMIGETSIEVSSRGLSIPRSFVSADTATLIGEAGVVLELKDAPIPSSKNTRDPRFDGAIVRLLCVEPRVDGVQTPIEPKRVRRATELLAYLSLHHPDPITSDRLRSRVLGTSEKDAASKTLFNVASAARHALGTRDGEPLLPRATRSGLYRSGEYLTSDISLLESSFVLGGQADDPEFALAHYRAGFELIESEPMATVLLGYEWFDAEGHRGRLETLLEHAVTSFLPLALEQGFVELAAFGLERAQLVVPYSELFAEFAMEIAAARGDRPGVAKAFERIVQLVDELDPGSWPRSEVERRYKEIVASLEGRERPYANFAAMDAAPLSTSPSAPAAL</sequence>
<dbReference type="Gene3D" id="1.25.40.10">
    <property type="entry name" value="Tetratricopeptide repeat domain"/>
    <property type="match status" value="1"/>
</dbReference>
<evidence type="ECO:0000256" key="2">
    <source>
        <dbReference type="ARBA" id="ARBA00023163"/>
    </source>
</evidence>
<dbReference type="InterPro" id="IPR051677">
    <property type="entry name" value="AfsR-DnrI-RedD_regulator"/>
</dbReference>
<name>A0A6J7A550_9ZZZZ</name>
<evidence type="ECO:0000259" key="4">
    <source>
        <dbReference type="PROSITE" id="PS51782"/>
    </source>
</evidence>
<feature type="transmembrane region" description="Helical" evidence="3">
    <location>
        <begin position="48"/>
        <end position="65"/>
    </location>
</feature>
<dbReference type="SMART" id="SM01043">
    <property type="entry name" value="BTAD"/>
    <property type="match status" value="1"/>
</dbReference>
<dbReference type="InterPro" id="IPR018392">
    <property type="entry name" value="LysM"/>
</dbReference>
<dbReference type="CDD" id="cd00118">
    <property type="entry name" value="LysM"/>
    <property type="match status" value="1"/>
</dbReference>
<evidence type="ECO:0000313" key="6">
    <source>
        <dbReference type="EMBL" id="CAB4882318.1"/>
    </source>
</evidence>
<dbReference type="GO" id="GO:0003677">
    <property type="term" value="F:DNA binding"/>
    <property type="evidence" value="ECO:0007669"/>
    <property type="project" value="TreeGrafter"/>
</dbReference>
<feature type="transmembrane region" description="Helical" evidence="3">
    <location>
        <begin position="239"/>
        <end position="260"/>
    </location>
</feature>
<feature type="transmembrane region" description="Helical" evidence="3">
    <location>
        <begin position="7"/>
        <end position="28"/>
    </location>
</feature>
<feature type="domain" description="LysM" evidence="4">
    <location>
        <begin position="139"/>
        <end position="195"/>
    </location>
</feature>
<evidence type="ECO:0000313" key="5">
    <source>
        <dbReference type="EMBL" id="CAB4827913.1"/>
    </source>
</evidence>
<dbReference type="PANTHER" id="PTHR35807">
    <property type="entry name" value="TRANSCRIPTIONAL REGULATOR REDD-RELATED"/>
    <property type="match status" value="1"/>
</dbReference>
<dbReference type="Gene3D" id="1.10.10.10">
    <property type="entry name" value="Winged helix-like DNA-binding domain superfamily/Winged helix DNA-binding domain"/>
    <property type="match status" value="1"/>
</dbReference>
<dbReference type="InterPro" id="IPR036388">
    <property type="entry name" value="WH-like_DNA-bd_sf"/>
</dbReference>
<dbReference type="InterPro" id="IPR036779">
    <property type="entry name" value="LysM_dom_sf"/>
</dbReference>
<keyword evidence="3" id="KW-0472">Membrane</keyword>
<proteinExistence type="predicted"/>
<accession>A0A6J7A550</accession>
<dbReference type="GO" id="GO:0006355">
    <property type="term" value="P:regulation of DNA-templated transcription"/>
    <property type="evidence" value="ECO:0007669"/>
    <property type="project" value="TreeGrafter"/>
</dbReference>
<keyword evidence="1" id="KW-0805">Transcription regulation</keyword>
<evidence type="ECO:0000256" key="1">
    <source>
        <dbReference type="ARBA" id="ARBA00023015"/>
    </source>
</evidence>
<keyword evidence="3" id="KW-0812">Transmembrane</keyword>
<dbReference type="PANTHER" id="PTHR35807:SF1">
    <property type="entry name" value="TRANSCRIPTIONAL REGULATOR REDD"/>
    <property type="match status" value="1"/>
</dbReference>
<protein>
    <submittedName>
        <fullName evidence="5">Unannotated protein</fullName>
    </submittedName>
</protein>
<organism evidence="5">
    <name type="scientific">freshwater metagenome</name>
    <dbReference type="NCBI Taxonomy" id="449393"/>
    <lineage>
        <taxon>unclassified sequences</taxon>
        <taxon>metagenomes</taxon>
        <taxon>ecological metagenomes</taxon>
    </lineage>
</organism>
<dbReference type="PROSITE" id="PS51782">
    <property type="entry name" value="LYSM"/>
    <property type="match status" value="1"/>
</dbReference>
<dbReference type="AlphaFoldDB" id="A0A6J7A550"/>
<evidence type="ECO:0000313" key="7">
    <source>
        <dbReference type="EMBL" id="CAB5011602.1"/>
    </source>
</evidence>
<gene>
    <name evidence="5" type="ORF">UFOPK3164_00890</name>
    <name evidence="6" type="ORF">UFOPK3427_01619</name>
    <name evidence="7" type="ORF">UFOPK4112_00345</name>
</gene>
<evidence type="ECO:0000256" key="3">
    <source>
        <dbReference type="SAM" id="Phobius"/>
    </source>
</evidence>
<keyword evidence="3" id="KW-1133">Transmembrane helix</keyword>
<dbReference type="InterPro" id="IPR011990">
    <property type="entry name" value="TPR-like_helical_dom_sf"/>
</dbReference>
<keyword evidence="2" id="KW-0804">Transcription</keyword>
<dbReference type="Gene3D" id="3.10.350.10">
    <property type="entry name" value="LysM domain"/>
    <property type="match status" value="1"/>
</dbReference>
<reference evidence="5" key="1">
    <citation type="submission" date="2020-05" db="EMBL/GenBank/DDBJ databases">
        <authorList>
            <person name="Chiriac C."/>
            <person name="Salcher M."/>
            <person name="Ghai R."/>
            <person name="Kavagutti S V."/>
        </authorList>
    </citation>
    <scope>NUCLEOTIDE SEQUENCE</scope>
</reference>
<dbReference type="EMBL" id="CAFABE010000035">
    <property type="protein sequence ID" value="CAB4827913.1"/>
    <property type="molecule type" value="Genomic_DNA"/>
</dbReference>
<dbReference type="InterPro" id="IPR005158">
    <property type="entry name" value="BTAD"/>
</dbReference>
<dbReference type="EMBL" id="CAFBPM010000002">
    <property type="protein sequence ID" value="CAB5011602.1"/>
    <property type="molecule type" value="Genomic_DNA"/>
</dbReference>
<feature type="transmembrane region" description="Helical" evidence="3">
    <location>
        <begin position="86"/>
        <end position="107"/>
    </location>
</feature>